<evidence type="ECO:0000256" key="1">
    <source>
        <dbReference type="ARBA" id="ARBA00022801"/>
    </source>
</evidence>
<feature type="region of interest" description="Disordered" evidence="2">
    <location>
        <begin position="358"/>
        <end position="379"/>
    </location>
</feature>
<sequence>MQLLDAAPAALGFRHPAEWEPQAATWLAFPHNRTDYPGKLRPVQWAYGEIIRKLADRQPVHVVVQDTTLQAQARNMLRRMGANLAQVRFFRVPTNRGWLRDAGPIFVVRDRDGAREAAICKFRFNAWAKYPDFRLDDELALRLAKQLGFPVFVPHAKGQPVVLEGGAVDVNGQGVVMTTEECLLDTVTQPRNPHLSRAEVEAVLRDTLGVSTVWWLGKGIAGDDTHGHVDDLARFVNPTTLVLCDETDAGDANYAALKENHERAQDFRLPDGSRPEVIRLPMPRPLIFAGQRLPASYANFYIANGLVLVPTFNDPNDRVALGILGECFPNRTVCGIHAVDLVWGLGTLHCLTHEQPAGVPAAPEPAPTSPQGASLVETD</sequence>
<dbReference type="Proteomes" id="UP000677668">
    <property type="component" value="Chromosome 2"/>
</dbReference>
<gene>
    <name evidence="3" type="ORF">J8C05_13335</name>
</gene>
<proteinExistence type="predicted"/>
<dbReference type="RefSeq" id="WP_211423989.1">
    <property type="nucleotide sequence ID" value="NZ_CP072643.1"/>
</dbReference>
<evidence type="ECO:0000256" key="2">
    <source>
        <dbReference type="SAM" id="MobiDB-lite"/>
    </source>
</evidence>
<accession>A0ABX8B9R0</accession>
<dbReference type="SUPFAM" id="SSF55909">
    <property type="entry name" value="Pentein"/>
    <property type="match status" value="1"/>
</dbReference>
<dbReference type="Pfam" id="PF04371">
    <property type="entry name" value="PAD_porph"/>
    <property type="match status" value="1"/>
</dbReference>
<protein>
    <submittedName>
        <fullName evidence="3">Agmatine deiminase family protein</fullName>
    </submittedName>
</protein>
<dbReference type="InterPro" id="IPR007466">
    <property type="entry name" value="Peptidyl-Arg-deiminase_porph"/>
</dbReference>
<keyword evidence="1" id="KW-0378">Hydrolase</keyword>
<dbReference type="Gene3D" id="3.75.10.10">
    <property type="entry name" value="L-arginine/glycine Amidinotransferase, Chain A"/>
    <property type="match status" value="1"/>
</dbReference>
<dbReference type="PANTHER" id="PTHR31377">
    <property type="entry name" value="AGMATINE DEIMINASE-RELATED"/>
    <property type="match status" value="1"/>
</dbReference>
<dbReference type="PANTHER" id="PTHR31377:SF0">
    <property type="entry name" value="AGMATINE DEIMINASE-RELATED"/>
    <property type="match status" value="1"/>
</dbReference>
<evidence type="ECO:0000313" key="3">
    <source>
        <dbReference type="EMBL" id="QUV95791.1"/>
    </source>
</evidence>
<dbReference type="EMBL" id="CP072643">
    <property type="protein sequence ID" value="QUV95791.1"/>
    <property type="molecule type" value="Genomic_DNA"/>
</dbReference>
<keyword evidence="4" id="KW-1185">Reference proteome</keyword>
<name>A0ABX8B9R0_9BACT</name>
<organism evidence="3 4">
    <name type="scientific">Chloracidobacterium sp. N</name>
    <dbReference type="NCBI Taxonomy" id="2821540"/>
    <lineage>
        <taxon>Bacteria</taxon>
        <taxon>Pseudomonadati</taxon>
        <taxon>Acidobacteriota</taxon>
        <taxon>Terriglobia</taxon>
        <taxon>Terriglobales</taxon>
        <taxon>Acidobacteriaceae</taxon>
        <taxon>Chloracidobacterium</taxon>
        <taxon>Chloracidobacterium aggregatum</taxon>
    </lineage>
</organism>
<evidence type="ECO:0000313" key="4">
    <source>
        <dbReference type="Proteomes" id="UP000677668"/>
    </source>
</evidence>
<reference evidence="3 4" key="1">
    <citation type="submission" date="2021-03" db="EMBL/GenBank/DDBJ databases">
        <title>Genomic and phenotypic characterization of Chloracidobacterium isolates provides evidence for multiple species.</title>
        <authorList>
            <person name="Saini M.K."/>
            <person name="Costas A.M.G."/>
            <person name="Tank M."/>
            <person name="Bryant D.A."/>
        </authorList>
    </citation>
    <scope>NUCLEOTIDE SEQUENCE [LARGE SCALE GENOMIC DNA]</scope>
    <source>
        <strain evidence="3 4">N</strain>
    </source>
</reference>